<sequence>MQSNNQTLGRQLGDISTGLRSEDYNRQVGLAENDINRRMSAQQTDLARNSGLANNFLERGQSAWAQNQGNSLSAMGQIPGLNGAKYDDARALMNIGSQEQNLFQSALDQDYDDFTDWRDHDNKQLGVLANALGTVQGGSGSSTGANPNYKSAGQNAAGYAALLASMWG</sequence>
<evidence type="ECO:0000313" key="1">
    <source>
        <dbReference type="EMBL" id="MFD0738228.1"/>
    </source>
</evidence>
<keyword evidence="2" id="KW-1185">Reference proteome</keyword>
<proteinExistence type="predicted"/>
<organism evidence="1 2">
    <name type="scientific">Lysobacter koreensis</name>
    <dbReference type="NCBI Taxonomy" id="266122"/>
    <lineage>
        <taxon>Bacteria</taxon>
        <taxon>Pseudomonadati</taxon>
        <taxon>Pseudomonadota</taxon>
        <taxon>Gammaproteobacteria</taxon>
        <taxon>Lysobacterales</taxon>
        <taxon>Lysobacteraceae</taxon>
        <taxon>Lysobacter</taxon>
    </lineage>
</organism>
<evidence type="ECO:0000313" key="2">
    <source>
        <dbReference type="Proteomes" id="UP001597090"/>
    </source>
</evidence>
<protein>
    <submittedName>
        <fullName evidence="1">Uncharacterized protein</fullName>
    </submittedName>
</protein>
<dbReference type="RefSeq" id="WP_386811161.1">
    <property type="nucleotide sequence ID" value="NZ_JBHTIH010000002.1"/>
</dbReference>
<reference evidence="2" key="1">
    <citation type="journal article" date="2019" name="Int. J. Syst. Evol. Microbiol.">
        <title>The Global Catalogue of Microorganisms (GCM) 10K type strain sequencing project: providing services to taxonomists for standard genome sequencing and annotation.</title>
        <authorList>
            <consortium name="The Broad Institute Genomics Platform"/>
            <consortium name="The Broad Institute Genome Sequencing Center for Infectious Disease"/>
            <person name="Wu L."/>
            <person name="Ma J."/>
        </authorList>
    </citation>
    <scope>NUCLEOTIDE SEQUENCE [LARGE SCALE GENOMIC DNA]</scope>
    <source>
        <strain evidence="2">CCUG 55491</strain>
    </source>
</reference>
<dbReference type="Proteomes" id="UP001597090">
    <property type="component" value="Unassembled WGS sequence"/>
</dbReference>
<dbReference type="EMBL" id="JBHTIH010000002">
    <property type="protein sequence ID" value="MFD0738228.1"/>
    <property type="molecule type" value="Genomic_DNA"/>
</dbReference>
<comment type="caution">
    <text evidence="1">The sequence shown here is derived from an EMBL/GenBank/DDBJ whole genome shotgun (WGS) entry which is preliminary data.</text>
</comment>
<accession>A0ABW2YIZ0</accession>
<gene>
    <name evidence="1" type="ORF">ACFQZQ_02850</name>
</gene>
<name>A0ABW2YIZ0_9GAMM</name>